<dbReference type="EMBL" id="JBHSXH010000004">
    <property type="protein sequence ID" value="MFC6823704.1"/>
    <property type="molecule type" value="Genomic_DNA"/>
</dbReference>
<feature type="domain" description="ABC transporter" evidence="10">
    <location>
        <begin position="278"/>
        <end position="532"/>
    </location>
</feature>
<gene>
    <name evidence="11" type="ORF">ACFQEV_01605</name>
</gene>
<evidence type="ECO:0000256" key="3">
    <source>
        <dbReference type="ARBA" id="ARBA00022597"/>
    </source>
</evidence>
<dbReference type="SUPFAM" id="SSF52540">
    <property type="entry name" value="P-loop containing nucleoside triphosphate hydrolases"/>
    <property type="match status" value="2"/>
</dbReference>
<dbReference type="SMART" id="SM00382">
    <property type="entry name" value="AAA"/>
    <property type="match status" value="2"/>
</dbReference>
<keyword evidence="12" id="KW-1185">Reference proteome</keyword>
<protein>
    <submittedName>
        <fullName evidence="11">Sugar ABC transporter ATP-binding protein</fullName>
    </submittedName>
</protein>
<comment type="caution">
    <text evidence="11">The sequence shown here is derived from an EMBL/GenBank/DDBJ whole genome shotgun (WGS) entry which is preliminary data.</text>
</comment>
<dbReference type="InterPro" id="IPR050107">
    <property type="entry name" value="ABC_carbohydrate_import_ATPase"/>
</dbReference>
<dbReference type="PANTHER" id="PTHR43790:SF3">
    <property type="entry name" value="D-ALLOSE IMPORT ATP-BINDING PROTEIN ALSA-RELATED"/>
    <property type="match status" value="1"/>
</dbReference>
<dbReference type="InterPro" id="IPR027417">
    <property type="entry name" value="P-loop_NTPase"/>
</dbReference>
<keyword evidence="8" id="KW-0472">Membrane</keyword>
<dbReference type="CDD" id="cd03215">
    <property type="entry name" value="ABC_Carb_Monos_II"/>
    <property type="match status" value="1"/>
</dbReference>
<accession>A0ABD5TT60</accession>
<keyword evidence="7" id="KW-1278">Translocase</keyword>
<dbReference type="PANTHER" id="PTHR43790">
    <property type="entry name" value="CARBOHYDRATE TRANSPORT ATP-BINDING PROTEIN MG119-RELATED"/>
    <property type="match status" value="1"/>
</dbReference>
<evidence type="ECO:0000256" key="4">
    <source>
        <dbReference type="ARBA" id="ARBA00022737"/>
    </source>
</evidence>
<evidence type="ECO:0000256" key="2">
    <source>
        <dbReference type="ARBA" id="ARBA00022475"/>
    </source>
</evidence>
<feature type="compositionally biased region" description="Polar residues" evidence="9">
    <location>
        <begin position="1"/>
        <end position="15"/>
    </location>
</feature>
<reference evidence="11 12" key="1">
    <citation type="journal article" date="2019" name="Int. J. Syst. Evol. Microbiol.">
        <title>The Global Catalogue of Microorganisms (GCM) 10K type strain sequencing project: providing services to taxonomists for standard genome sequencing and annotation.</title>
        <authorList>
            <consortium name="The Broad Institute Genomics Platform"/>
            <consortium name="The Broad Institute Genome Sequencing Center for Infectious Disease"/>
            <person name="Wu L."/>
            <person name="Ma J."/>
        </authorList>
    </citation>
    <scope>NUCLEOTIDE SEQUENCE [LARGE SCALE GENOMIC DNA]</scope>
    <source>
        <strain evidence="11 12">YIM 94188</strain>
    </source>
</reference>
<feature type="domain" description="ABC transporter" evidence="10">
    <location>
        <begin position="24"/>
        <end position="264"/>
    </location>
</feature>
<dbReference type="Proteomes" id="UP001596408">
    <property type="component" value="Unassembled WGS sequence"/>
</dbReference>
<dbReference type="InterPro" id="IPR003439">
    <property type="entry name" value="ABC_transporter-like_ATP-bd"/>
</dbReference>
<evidence type="ECO:0000256" key="8">
    <source>
        <dbReference type="ARBA" id="ARBA00023136"/>
    </source>
</evidence>
<evidence type="ECO:0000313" key="12">
    <source>
        <dbReference type="Proteomes" id="UP001596408"/>
    </source>
</evidence>
<keyword evidence="3" id="KW-0762">Sugar transport</keyword>
<evidence type="ECO:0000256" key="9">
    <source>
        <dbReference type="SAM" id="MobiDB-lite"/>
    </source>
</evidence>
<dbReference type="InterPro" id="IPR017871">
    <property type="entry name" value="ABC_transporter-like_CS"/>
</dbReference>
<dbReference type="AlphaFoldDB" id="A0ABD5TT60"/>
<evidence type="ECO:0000256" key="5">
    <source>
        <dbReference type="ARBA" id="ARBA00022741"/>
    </source>
</evidence>
<feature type="region of interest" description="Disordered" evidence="9">
    <location>
        <begin position="1"/>
        <end position="21"/>
    </location>
</feature>
<dbReference type="Gene3D" id="3.40.50.300">
    <property type="entry name" value="P-loop containing nucleotide triphosphate hydrolases"/>
    <property type="match status" value="2"/>
</dbReference>
<organism evidence="11 12">
    <name type="scientific">Halopelagius fulvigenes</name>
    <dbReference type="NCBI Taxonomy" id="1198324"/>
    <lineage>
        <taxon>Archaea</taxon>
        <taxon>Methanobacteriati</taxon>
        <taxon>Methanobacteriota</taxon>
        <taxon>Stenosarchaea group</taxon>
        <taxon>Halobacteria</taxon>
        <taxon>Halobacteriales</taxon>
        <taxon>Haloferacaceae</taxon>
    </lineage>
</organism>
<keyword evidence="2" id="KW-1003">Cell membrane</keyword>
<dbReference type="InterPro" id="IPR003593">
    <property type="entry name" value="AAA+_ATPase"/>
</dbReference>
<evidence type="ECO:0000256" key="6">
    <source>
        <dbReference type="ARBA" id="ARBA00022840"/>
    </source>
</evidence>
<evidence type="ECO:0000259" key="10">
    <source>
        <dbReference type="PROSITE" id="PS50893"/>
    </source>
</evidence>
<keyword evidence="6 11" id="KW-0067">ATP-binding</keyword>
<sequence>MSSNKQRNEPPSTAATDARGEELFRIDGVSKSFRHVDALDDVSLTVGTGEVVGLVGENGAGKSTLLKILTGIHRPDEGRLYLDGEETTVSDPSDAAGKGISLVHQEQDVIENLTGYENMYLGMFDRFTTGGVLDRRAMREAGRGVIDDLGIDLDLTDTVAHYDFNERQMLEIAKAFSYLGDVERPIILLDEPTAGLEEEGRDLLFDQIARLRETASFVFVSHELDEVLDVCDRVYVLKDGVVVDELPAEGTTEDELQRAMVGRDVSEEYYHVSAQRTVAGEDVTLSADELATDDGLDGVSFELRRGEILGVVGVDGSGKARLGRILGGASTPDSGSVAVDGDRIENPTVSEMVESGVGYVPKERKSEGLLLYQPLRFNVSLPSIGLPSMRDDVPVVGRSLPLVDFEREEELADRAVERLNIKTPGTGELVERLSGGNQQKVVLAKWLMRDASVLVLDNVTRGIDVGAKEEVYRLCRELADEGVSMLFIGDELPEVIGMANRILVMKDGRIADVVEAPPGDKPTEEEVIQEMI</sequence>
<evidence type="ECO:0000256" key="1">
    <source>
        <dbReference type="ARBA" id="ARBA00022448"/>
    </source>
</evidence>
<dbReference type="CDD" id="cd03216">
    <property type="entry name" value="ABC_Carb_Monos_I"/>
    <property type="match status" value="1"/>
</dbReference>
<dbReference type="PROSITE" id="PS00211">
    <property type="entry name" value="ABC_TRANSPORTER_1"/>
    <property type="match status" value="1"/>
</dbReference>
<name>A0ABD5TT60_9EURY</name>
<evidence type="ECO:0000256" key="7">
    <source>
        <dbReference type="ARBA" id="ARBA00022967"/>
    </source>
</evidence>
<keyword evidence="5" id="KW-0547">Nucleotide-binding</keyword>
<keyword evidence="4" id="KW-0677">Repeat</keyword>
<dbReference type="Pfam" id="PF00005">
    <property type="entry name" value="ABC_tran"/>
    <property type="match status" value="2"/>
</dbReference>
<keyword evidence="1" id="KW-0813">Transport</keyword>
<evidence type="ECO:0000313" key="11">
    <source>
        <dbReference type="EMBL" id="MFC6823704.1"/>
    </source>
</evidence>
<dbReference type="PROSITE" id="PS50893">
    <property type="entry name" value="ABC_TRANSPORTER_2"/>
    <property type="match status" value="2"/>
</dbReference>
<proteinExistence type="predicted"/>
<dbReference type="GO" id="GO:0005524">
    <property type="term" value="F:ATP binding"/>
    <property type="evidence" value="ECO:0007669"/>
    <property type="project" value="UniProtKB-KW"/>
</dbReference>
<dbReference type="RefSeq" id="WP_379692155.1">
    <property type="nucleotide sequence ID" value="NZ_JBHSXH010000004.1"/>
</dbReference>